<comment type="caution">
    <text evidence="2">The sequence shown here is derived from an EMBL/GenBank/DDBJ whole genome shotgun (WGS) entry which is preliminary data.</text>
</comment>
<dbReference type="RefSeq" id="WP_344537272.1">
    <property type="nucleotide sequence ID" value="NZ_BAAATD010000001.1"/>
</dbReference>
<feature type="chain" id="PRO_5046615826" evidence="1">
    <location>
        <begin position="33"/>
        <end position="170"/>
    </location>
</feature>
<feature type="signal peptide" evidence="1">
    <location>
        <begin position="1"/>
        <end position="32"/>
    </location>
</feature>
<protein>
    <submittedName>
        <fullName evidence="2">Uncharacterized protein</fullName>
    </submittedName>
</protein>
<sequence length="170" mass="18079">MTMGNSQRLLASLTAGIAVAGAIGAGAGPANAQTSTQVKAAAVAAQPPAPVQNSATAAKERSWQKWGPWRKTTRTNWCRTYVDATTKGSRILFSGAVFCKKPSAAISMGLGTVPGGVKSRFCNRNVFKAEGFCYVQKWRNNPRGKQTFRAAVTANNLGLQLPYANIVFKI</sequence>
<dbReference type="Proteomes" id="UP001501509">
    <property type="component" value="Unassembled WGS sequence"/>
</dbReference>
<keyword evidence="1" id="KW-0732">Signal</keyword>
<evidence type="ECO:0000256" key="1">
    <source>
        <dbReference type="SAM" id="SignalP"/>
    </source>
</evidence>
<organism evidence="2 3">
    <name type="scientific">Actinomadura fulvescens</name>
    <dbReference type="NCBI Taxonomy" id="46160"/>
    <lineage>
        <taxon>Bacteria</taxon>
        <taxon>Bacillati</taxon>
        <taxon>Actinomycetota</taxon>
        <taxon>Actinomycetes</taxon>
        <taxon>Streptosporangiales</taxon>
        <taxon>Thermomonosporaceae</taxon>
        <taxon>Actinomadura</taxon>
    </lineage>
</organism>
<accession>A0ABN3PA55</accession>
<keyword evidence="3" id="KW-1185">Reference proteome</keyword>
<dbReference type="EMBL" id="BAAATD010000001">
    <property type="protein sequence ID" value="GAA2575813.1"/>
    <property type="molecule type" value="Genomic_DNA"/>
</dbReference>
<name>A0ABN3PA55_9ACTN</name>
<evidence type="ECO:0000313" key="3">
    <source>
        <dbReference type="Proteomes" id="UP001501509"/>
    </source>
</evidence>
<gene>
    <name evidence="2" type="ORF">GCM10010411_05190</name>
</gene>
<reference evidence="2 3" key="1">
    <citation type="journal article" date="2019" name="Int. J. Syst. Evol. Microbiol.">
        <title>The Global Catalogue of Microorganisms (GCM) 10K type strain sequencing project: providing services to taxonomists for standard genome sequencing and annotation.</title>
        <authorList>
            <consortium name="The Broad Institute Genomics Platform"/>
            <consortium name="The Broad Institute Genome Sequencing Center for Infectious Disease"/>
            <person name="Wu L."/>
            <person name="Ma J."/>
        </authorList>
    </citation>
    <scope>NUCLEOTIDE SEQUENCE [LARGE SCALE GENOMIC DNA]</scope>
    <source>
        <strain evidence="2 3">JCM 6833</strain>
    </source>
</reference>
<evidence type="ECO:0000313" key="2">
    <source>
        <dbReference type="EMBL" id="GAA2575813.1"/>
    </source>
</evidence>
<proteinExistence type="predicted"/>